<dbReference type="RefSeq" id="WP_211287422.1">
    <property type="nucleotide sequence ID" value="NZ_PDJJ01000001.1"/>
</dbReference>
<accession>A0A2A9ER73</accession>
<dbReference type="AlphaFoldDB" id="A0A2A9ER73"/>
<dbReference type="EMBL" id="PDJJ01000001">
    <property type="protein sequence ID" value="PFG41368.1"/>
    <property type="molecule type" value="Genomic_DNA"/>
</dbReference>
<keyword evidence="1" id="KW-0812">Transmembrane</keyword>
<protein>
    <submittedName>
        <fullName evidence="2">Uncharacterized protein</fullName>
    </submittedName>
</protein>
<sequence length="96" mass="10377">LTGDMFDLMAAGFVLKSVGMVMVLGVLRAGGEVRFCLLLDAGAQWGLLLPVAWAAGRRRASALVLFAVPLLEEAVRIVVAGARIRSRRWLRDLVVT</sequence>
<dbReference type="Proteomes" id="UP000224130">
    <property type="component" value="Unassembled WGS sequence"/>
</dbReference>
<evidence type="ECO:0000313" key="2">
    <source>
        <dbReference type="EMBL" id="PFG41368.1"/>
    </source>
</evidence>
<keyword evidence="1" id="KW-1133">Transmembrane helix</keyword>
<gene>
    <name evidence="2" type="ORF">ATJ88_0001</name>
</gene>
<feature type="non-terminal residue" evidence="2">
    <location>
        <position position="1"/>
    </location>
</feature>
<name>A0A2A9ER73_9MICO</name>
<feature type="transmembrane region" description="Helical" evidence="1">
    <location>
        <begin position="6"/>
        <end position="28"/>
    </location>
</feature>
<keyword evidence="3" id="KW-1185">Reference proteome</keyword>
<evidence type="ECO:0000313" key="3">
    <source>
        <dbReference type="Proteomes" id="UP000224130"/>
    </source>
</evidence>
<organism evidence="2 3">
    <name type="scientific">Isoptericola jiangsuensis</name>
    <dbReference type="NCBI Taxonomy" id="548579"/>
    <lineage>
        <taxon>Bacteria</taxon>
        <taxon>Bacillati</taxon>
        <taxon>Actinomycetota</taxon>
        <taxon>Actinomycetes</taxon>
        <taxon>Micrococcales</taxon>
        <taxon>Promicromonosporaceae</taxon>
        <taxon>Isoptericola</taxon>
    </lineage>
</organism>
<evidence type="ECO:0000256" key="1">
    <source>
        <dbReference type="SAM" id="Phobius"/>
    </source>
</evidence>
<proteinExistence type="predicted"/>
<comment type="caution">
    <text evidence="2">The sequence shown here is derived from an EMBL/GenBank/DDBJ whole genome shotgun (WGS) entry which is preliminary data.</text>
</comment>
<reference evidence="2 3" key="1">
    <citation type="submission" date="2017-10" db="EMBL/GenBank/DDBJ databases">
        <title>Sequencing the genomes of 1000 actinobacteria strains.</title>
        <authorList>
            <person name="Klenk H.-P."/>
        </authorList>
    </citation>
    <scope>NUCLEOTIDE SEQUENCE [LARGE SCALE GENOMIC DNA]</scope>
    <source>
        <strain evidence="2 3">DSM 21863</strain>
    </source>
</reference>
<keyword evidence="1" id="KW-0472">Membrane</keyword>